<evidence type="ECO:0008006" key="3">
    <source>
        <dbReference type="Google" id="ProtNLM"/>
    </source>
</evidence>
<reference evidence="1 2" key="1">
    <citation type="submission" date="2019-01" db="EMBL/GenBank/DDBJ databases">
        <authorList>
            <person name="Brito A."/>
        </authorList>
    </citation>
    <scope>NUCLEOTIDE SEQUENCE [LARGE SCALE GENOMIC DNA]</scope>
    <source>
        <strain evidence="1">1</strain>
    </source>
</reference>
<dbReference type="SUPFAM" id="SSF101756">
    <property type="entry name" value="Hypothetical protein YgiW"/>
    <property type="match status" value="1"/>
</dbReference>
<dbReference type="AlphaFoldDB" id="A0A563VNE8"/>
<dbReference type="Proteomes" id="UP000320055">
    <property type="component" value="Unassembled WGS sequence"/>
</dbReference>
<protein>
    <recommendedName>
        <fullName evidence="3">Nucleic acid binding OB-fold tRNA/helicase-type</fullName>
    </recommendedName>
</protein>
<dbReference type="InterPro" id="IPR036700">
    <property type="entry name" value="BOBF_sf"/>
</dbReference>
<accession>A0A563VNE8</accession>
<sequence length="121" mass="13787">MILRKVFTWGVLLTIPISLIGCESWLNSHQNPFSISEIADKENGKKVYIAGEVIRTIPLVNNGAYQLQDETGKVWILTTAKLPSIQDKISIQGKIQYQELSFSEEELYLQELDTQPYQSEL</sequence>
<dbReference type="RefSeq" id="WP_144871089.1">
    <property type="nucleotide sequence ID" value="NZ_LR213923.1"/>
</dbReference>
<evidence type="ECO:0000313" key="2">
    <source>
        <dbReference type="Proteomes" id="UP000320055"/>
    </source>
</evidence>
<proteinExistence type="predicted"/>
<name>A0A563VNE8_9CYAN</name>
<dbReference type="EMBL" id="CAACVJ010000082">
    <property type="protein sequence ID" value="VEP12932.1"/>
    <property type="molecule type" value="Genomic_DNA"/>
</dbReference>
<dbReference type="PROSITE" id="PS51257">
    <property type="entry name" value="PROKAR_LIPOPROTEIN"/>
    <property type="match status" value="1"/>
</dbReference>
<evidence type="ECO:0000313" key="1">
    <source>
        <dbReference type="EMBL" id="VEP12932.1"/>
    </source>
</evidence>
<keyword evidence="2" id="KW-1185">Reference proteome</keyword>
<dbReference type="OrthoDB" id="495371at2"/>
<gene>
    <name evidence="1" type="ORF">H1P_1720008</name>
</gene>
<organism evidence="1 2">
    <name type="scientific">Hyella patelloides LEGE 07179</name>
    <dbReference type="NCBI Taxonomy" id="945734"/>
    <lineage>
        <taxon>Bacteria</taxon>
        <taxon>Bacillati</taxon>
        <taxon>Cyanobacteriota</taxon>
        <taxon>Cyanophyceae</taxon>
        <taxon>Pleurocapsales</taxon>
        <taxon>Hyellaceae</taxon>
        <taxon>Hyella</taxon>
    </lineage>
</organism>